<dbReference type="GO" id="GO:0047474">
    <property type="term" value="F:long-chain fatty acid--protein ligase activity"/>
    <property type="evidence" value="ECO:0007669"/>
    <property type="project" value="InterPro"/>
</dbReference>
<evidence type="ECO:0000313" key="2">
    <source>
        <dbReference type="EMBL" id="ABJ82357.1"/>
    </source>
</evidence>
<proteinExistence type="predicted"/>
<feature type="domain" description="Acyl-protein synthetase LuxE" evidence="1">
    <location>
        <begin position="24"/>
        <end position="352"/>
    </location>
</feature>
<dbReference type="eggNOG" id="COG1541">
    <property type="taxonomic scope" value="Bacteria"/>
</dbReference>
<name>Q029D4_SOLUE</name>
<dbReference type="HOGENOM" id="CLU_051326_0_0_0"/>
<sequence>MNFAELLQSPQYSIPQARKEALLLEHLNELDRMHRARCAEYGRLVSVLRPGLQRAESLAELPFLPVGLFKSHQLRSVPEAEVFKTLTSSGTTGQQVSRIFLDRETAQRQTAALARIMTHVLGPERLPMILIDSGALIKDRKQFSARGAGVLGMANFGRQHFYALDENMELDEAGLAAFLEKFGAKPFLMFGFTFMVWQYFLQRLEKRGIDLSNGTLVHSGGWKKLEQMAVSNAEFKRRFRDSTGLARVYNFYGMVEQVGSVYVEGEDGYLYPPNFADVIVRDPATWEEAPVGTPGVIQVVSMLPLSYPGHSILTEDMGMVHGIDDSTCGRMGKYFSVIGRVPKAELRGCSDTHASQAAV</sequence>
<dbReference type="InterPro" id="IPR042099">
    <property type="entry name" value="ANL_N_sf"/>
</dbReference>
<dbReference type="SUPFAM" id="SSF56801">
    <property type="entry name" value="Acetyl-CoA synthetase-like"/>
    <property type="match status" value="1"/>
</dbReference>
<dbReference type="EMBL" id="CP000473">
    <property type="protein sequence ID" value="ABJ82357.1"/>
    <property type="molecule type" value="Genomic_DNA"/>
</dbReference>
<organism evidence="2">
    <name type="scientific">Solibacter usitatus (strain Ellin6076)</name>
    <dbReference type="NCBI Taxonomy" id="234267"/>
    <lineage>
        <taxon>Bacteria</taxon>
        <taxon>Pseudomonadati</taxon>
        <taxon>Acidobacteriota</taxon>
        <taxon>Terriglobia</taxon>
        <taxon>Bryobacterales</taxon>
        <taxon>Solibacteraceae</taxon>
        <taxon>Candidatus Solibacter</taxon>
    </lineage>
</organism>
<dbReference type="STRING" id="234267.Acid_1364"/>
<dbReference type="GO" id="GO:0008218">
    <property type="term" value="P:bioluminescence"/>
    <property type="evidence" value="ECO:0007669"/>
    <property type="project" value="InterPro"/>
</dbReference>
<accession>Q029D4</accession>
<dbReference type="InParanoid" id="Q029D4"/>
<dbReference type="KEGG" id="sus:Acid_1364"/>
<gene>
    <name evidence="2" type="ordered locus">Acid_1364</name>
</gene>
<protein>
    <submittedName>
        <fullName evidence="2">Acyl-protein synthetase, LuxE</fullName>
    </submittedName>
</protein>
<dbReference type="Pfam" id="PF04443">
    <property type="entry name" value="LuxE"/>
    <property type="match status" value="1"/>
</dbReference>
<dbReference type="Gene3D" id="3.40.50.12780">
    <property type="entry name" value="N-terminal domain of ligase-like"/>
    <property type="match status" value="1"/>
</dbReference>
<dbReference type="InterPro" id="IPR007534">
    <property type="entry name" value="LuxE"/>
</dbReference>
<evidence type="ECO:0000259" key="1">
    <source>
        <dbReference type="Pfam" id="PF04443"/>
    </source>
</evidence>
<dbReference type="AlphaFoldDB" id="Q029D4"/>
<reference evidence="2" key="1">
    <citation type="submission" date="2006-10" db="EMBL/GenBank/DDBJ databases">
        <title>Complete sequence of Solibacter usitatus Ellin6076.</title>
        <authorList>
            <consortium name="US DOE Joint Genome Institute"/>
            <person name="Copeland A."/>
            <person name="Lucas S."/>
            <person name="Lapidus A."/>
            <person name="Barry K."/>
            <person name="Detter J.C."/>
            <person name="Glavina del Rio T."/>
            <person name="Hammon N."/>
            <person name="Israni S."/>
            <person name="Dalin E."/>
            <person name="Tice H."/>
            <person name="Pitluck S."/>
            <person name="Thompson L.S."/>
            <person name="Brettin T."/>
            <person name="Bruce D."/>
            <person name="Han C."/>
            <person name="Tapia R."/>
            <person name="Gilna P."/>
            <person name="Schmutz J."/>
            <person name="Larimer F."/>
            <person name="Land M."/>
            <person name="Hauser L."/>
            <person name="Kyrpides N."/>
            <person name="Mikhailova N."/>
            <person name="Janssen P.H."/>
            <person name="Kuske C.R."/>
            <person name="Richardson P."/>
        </authorList>
    </citation>
    <scope>NUCLEOTIDE SEQUENCE</scope>
    <source>
        <strain evidence="2">Ellin6076</strain>
    </source>
</reference>
<dbReference type="OrthoDB" id="182577at2"/>